<dbReference type="InterPro" id="IPR044834">
    <property type="entry name" value="PATL"/>
</dbReference>
<dbReference type="SUPFAM" id="SSF46938">
    <property type="entry name" value="CRAL/TRIO N-terminal domain"/>
    <property type="match status" value="1"/>
</dbReference>
<dbReference type="Pfam" id="PF03765">
    <property type="entry name" value="CRAL_TRIO_N"/>
    <property type="match status" value="1"/>
</dbReference>
<reference evidence="6" key="1">
    <citation type="submission" date="2021-01" db="EMBL/GenBank/DDBJ databases">
        <authorList>
            <person name="Corre E."/>
            <person name="Pelletier E."/>
            <person name="Niang G."/>
            <person name="Scheremetjew M."/>
            <person name="Finn R."/>
            <person name="Kale V."/>
            <person name="Holt S."/>
            <person name="Cochrane G."/>
            <person name="Meng A."/>
            <person name="Brown T."/>
            <person name="Cohen L."/>
        </authorList>
    </citation>
    <scope>NUCLEOTIDE SEQUENCE</scope>
    <source>
        <strain evidence="6">CCMP3105</strain>
    </source>
</reference>
<dbReference type="PANTHER" id="PTHR45932:SF17">
    <property type="entry name" value="CELLULAR RETINALDEHYDE-BINDING_TRIPLE FUNCTION DOMAIN-CONTAINING PROTEIN"/>
    <property type="match status" value="1"/>
</dbReference>
<dbReference type="PROSITE" id="PS50191">
    <property type="entry name" value="CRAL_TRIO"/>
    <property type="match status" value="1"/>
</dbReference>
<evidence type="ECO:0000256" key="2">
    <source>
        <dbReference type="ARBA" id="ARBA00022448"/>
    </source>
</evidence>
<dbReference type="SMART" id="SM00516">
    <property type="entry name" value="SEC14"/>
    <property type="match status" value="1"/>
</dbReference>
<dbReference type="CDD" id="cd00170">
    <property type="entry name" value="SEC14"/>
    <property type="match status" value="1"/>
</dbReference>
<evidence type="ECO:0000259" key="5">
    <source>
        <dbReference type="PROSITE" id="PS50191"/>
    </source>
</evidence>
<gene>
    <name evidence="6" type="ORF">AMON00008_LOCUS9528</name>
</gene>
<protein>
    <recommendedName>
        <fullName evidence="5">CRAL-TRIO domain-containing protein</fullName>
    </recommendedName>
</protein>
<dbReference type="InterPro" id="IPR001251">
    <property type="entry name" value="CRAL-TRIO_dom"/>
</dbReference>
<feature type="region of interest" description="Disordered" evidence="4">
    <location>
        <begin position="1"/>
        <end position="59"/>
    </location>
</feature>
<dbReference type="Gene3D" id="3.40.525.10">
    <property type="entry name" value="CRAL-TRIO lipid binding domain"/>
    <property type="match status" value="1"/>
</dbReference>
<dbReference type="InterPro" id="IPR011074">
    <property type="entry name" value="CRAL/TRIO_N_dom"/>
</dbReference>
<evidence type="ECO:0000256" key="1">
    <source>
        <dbReference type="ARBA" id="ARBA00004370"/>
    </source>
</evidence>
<dbReference type="GO" id="GO:0016020">
    <property type="term" value="C:membrane"/>
    <property type="evidence" value="ECO:0007669"/>
    <property type="project" value="UniProtKB-SubCell"/>
</dbReference>
<keyword evidence="3" id="KW-0472">Membrane</keyword>
<feature type="domain" description="CRAL-TRIO" evidence="5">
    <location>
        <begin position="208"/>
        <end position="381"/>
    </location>
</feature>
<dbReference type="Pfam" id="PF00650">
    <property type="entry name" value="CRAL_TRIO"/>
    <property type="match status" value="1"/>
</dbReference>
<organism evidence="6">
    <name type="scientific">Alexandrium monilatum</name>
    <dbReference type="NCBI Taxonomy" id="311494"/>
    <lineage>
        <taxon>Eukaryota</taxon>
        <taxon>Sar</taxon>
        <taxon>Alveolata</taxon>
        <taxon>Dinophyceae</taxon>
        <taxon>Gonyaulacales</taxon>
        <taxon>Pyrocystaceae</taxon>
        <taxon>Alexandrium</taxon>
    </lineage>
</organism>
<comment type="subcellular location">
    <subcellularLocation>
        <location evidence="1">Membrane</location>
    </subcellularLocation>
</comment>
<accession>A0A7S4Q3Z3</accession>
<dbReference type="AlphaFoldDB" id="A0A7S4Q3Z3"/>
<keyword evidence="2" id="KW-0813">Transport</keyword>
<dbReference type="GO" id="GO:0008289">
    <property type="term" value="F:lipid binding"/>
    <property type="evidence" value="ECO:0007669"/>
    <property type="project" value="InterPro"/>
</dbReference>
<dbReference type="Gene3D" id="2.60.120.680">
    <property type="entry name" value="GOLD domain"/>
    <property type="match status" value="1"/>
</dbReference>
<evidence type="ECO:0000256" key="3">
    <source>
        <dbReference type="ARBA" id="ARBA00023136"/>
    </source>
</evidence>
<dbReference type="SUPFAM" id="SSF101576">
    <property type="entry name" value="Supernatant protein factor (SPF), C-terminal domain"/>
    <property type="match status" value="1"/>
</dbReference>
<name>A0A7S4Q3Z3_9DINO</name>
<dbReference type="InterPro" id="IPR036273">
    <property type="entry name" value="CRAL/TRIO_N_dom_sf"/>
</dbReference>
<dbReference type="InterPro" id="IPR036598">
    <property type="entry name" value="GOLD_dom_sf"/>
</dbReference>
<sequence>MQRPSLPVATLAGPPAFVQPLTSWHPSAAGGSSAGIGGSRALGAPSTAPSGSSTAPPAGAAATAVLVTVSGQRRRRRHAGRSMGGHSAALRVLSLGSGGSRDTSRSSKQLARERQADVSRCYLHLLGEKEEALLQAMRERVPAVVSATREQSSAAKEEHLKIWGVDVEAPSVALDMVLLKYLRAEDLDVERAAKRLAETLQFRVDSTLDALVDEELPEHFQGHDTIDGVDADGRPLMISRYGQMDNDKVFGDPDAFVRYRLQVMEKAMAKLRFEPGAPEDLCQVHDYSGVNLLFKSNEVKAGIAAMTKVFSAHYPETKGKTIFVKFPLLFSKLFQAFSVFIPEKTRKKFIILGEADQPLLFDHVPPEVVPEDIGGMLAPMSARGRQLEGRCQTTSVAPRSSVAVDLAQVAAIPATLAWELRVCSHDIPYELSFVPTNGGEEQLISKSEPGEPLLASAGILRGEYHATEAGVLRCRLDNSKSWFQQKLFLSRAEALA</sequence>
<proteinExistence type="predicted"/>
<feature type="compositionally biased region" description="Low complexity" evidence="4">
    <location>
        <begin position="41"/>
        <end position="59"/>
    </location>
</feature>
<dbReference type="InterPro" id="IPR036865">
    <property type="entry name" value="CRAL-TRIO_dom_sf"/>
</dbReference>
<dbReference type="EMBL" id="HBNR01014688">
    <property type="protein sequence ID" value="CAE4569909.1"/>
    <property type="molecule type" value="Transcribed_RNA"/>
</dbReference>
<evidence type="ECO:0000313" key="6">
    <source>
        <dbReference type="EMBL" id="CAE4569909.1"/>
    </source>
</evidence>
<dbReference type="SUPFAM" id="SSF52087">
    <property type="entry name" value="CRAL/TRIO domain"/>
    <property type="match status" value="1"/>
</dbReference>
<evidence type="ECO:0000256" key="4">
    <source>
        <dbReference type="SAM" id="MobiDB-lite"/>
    </source>
</evidence>
<dbReference type="PANTHER" id="PTHR45932">
    <property type="entry name" value="PATELLIN-1"/>
    <property type="match status" value="1"/>
</dbReference>